<dbReference type="EC" id="6.2.1.30" evidence="6 9"/>
<dbReference type="AlphaFoldDB" id="A0A7V4LCD3"/>
<dbReference type="EMBL" id="DSXI01000147">
    <property type="protein sequence ID" value="HGS04619.1"/>
    <property type="molecule type" value="Genomic_DNA"/>
</dbReference>
<dbReference type="CDD" id="cd05913">
    <property type="entry name" value="PaaK"/>
    <property type="match status" value="1"/>
</dbReference>
<evidence type="ECO:0000256" key="6">
    <source>
        <dbReference type="ARBA" id="ARBA00066629"/>
    </source>
</evidence>
<dbReference type="PANTHER" id="PTHR43845">
    <property type="entry name" value="BLR5969 PROTEIN"/>
    <property type="match status" value="1"/>
</dbReference>
<evidence type="ECO:0000259" key="11">
    <source>
        <dbReference type="Pfam" id="PF14535"/>
    </source>
</evidence>
<dbReference type="GO" id="GO:0047475">
    <property type="term" value="F:phenylacetate-CoA ligase activity"/>
    <property type="evidence" value="ECO:0007669"/>
    <property type="project" value="UniProtKB-EC"/>
</dbReference>
<keyword evidence="3 9" id="KW-0547">Nucleotide-binding</keyword>
<comment type="caution">
    <text evidence="12">The sequence shown here is derived from an EMBL/GenBank/DDBJ whole genome shotgun (WGS) entry which is preliminary data.</text>
</comment>
<evidence type="ECO:0000256" key="7">
    <source>
        <dbReference type="ARBA" id="ARBA00068695"/>
    </source>
</evidence>
<dbReference type="SUPFAM" id="SSF56801">
    <property type="entry name" value="Acetyl-CoA synthetase-like"/>
    <property type="match status" value="1"/>
</dbReference>
<comment type="subunit">
    <text evidence="1">Monomer.</text>
</comment>
<accession>A0A7V4LCD3</accession>
<proteinExistence type="inferred from homology"/>
<dbReference type="Gene3D" id="3.40.50.12780">
    <property type="entry name" value="N-terminal domain of ligase-like"/>
    <property type="match status" value="1"/>
</dbReference>
<feature type="domain" description="AMP-dependent synthetase/ligase" evidence="10">
    <location>
        <begin position="78"/>
        <end position="284"/>
    </location>
</feature>
<evidence type="ECO:0000259" key="10">
    <source>
        <dbReference type="Pfam" id="PF00501"/>
    </source>
</evidence>
<comment type="catalytic activity">
    <reaction evidence="9">
        <text>2-phenylacetate + ATP + CoA = phenylacetyl-CoA + AMP + diphosphate</text>
        <dbReference type="Rhea" id="RHEA:20956"/>
        <dbReference type="ChEBI" id="CHEBI:18401"/>
        <dbReference type="ChEBI" id="CHEBI:30616"/>
        <dbReference type="ChEBI" id="CHEBI:33019"/>
        <dbReference type="ChEBI" id="CHEBI:57287"/>
        <dbReference type="ChEBI" id="CHEBI:57390"/>
        <dbReference type="ChEBI" id="CHEBI:456215"/>
        <dbReference type="EC" id="6.2.1.30"/>
    </reaction>
</comment>
<evidence type="ECO:0000256" key="8">
    <source>
        <dbReference type="ARBA" id="ARBA00075111"/>
    </source>
</evidence>
<comment type="function">
    <text evidence="9">Catalyzes the activation of phenylacetic acid (PA) to phenylacetyl-CoA (PA-CoA).</text>
</comment>
<feature type="domain" description="AMP-dependent ligase C-terminal" evidence="11">
    <location>
        <begin position="334"/>
        <end position="430"/>
    </location>
</feature>
<dbReference type="FunFam" id="3.40.50.12780:FF:000016">
    <property type="entry name" value="Phenylacetate-coenzyme A ligase"/>
    <property type="match status" value="1"/>
</dbReference>
<reference evidence="12" key="1">
    <citation type="journal article" date="2020" name="mSystems">
        <title>Genome- and Community-Level Interaction Insights into Carbon Utilization and Element Cycling Functions of Hydrothermarchaeota in Hydrothermal Sediment.</title>
        <authorList>
            <person name="Zhou Z."/>
            <person name="Liu Y."/>
            <person name="Xu W."/>
            <person name="Pan J."/>
            <person name="Luo Z.H."/>
            <person name="Li M."/>
        </authorList>
    </citation>
    <scope>NUCLEOTIDE SEQUENCE [LARGE SCALE GENOMIC DNA]</scope>
    <source>
        <strain evidence="12">SpSt-548</strain>
    </source>
</reference>
<evidence type="ECO:0000256" key="2">
    <source>
        <dbReference type="ARBA" id="ARBA00022598"/>
    </source>
</evidence>
<evidence type="ECO:0000256" key="9">
    <source>
        <dbReference type="PIRNR" id="PIRNR006444"/>
    </source>
</evidence>
<dbReference type="InterPro" id="IPR000873">
    <property type="entry name" value="AMP-dep_synth/lig_dom"/>
</dbReference>
<dbReference type="PANTHER" id="PTHR43845:SF1">
    <property type="entry name" value="BLR5969 PROTEIN"/>
    <property type="match status" value="1"/>
</dbReference>
<evidence type="ECO:0000256" key="5">
    <source>
        <dbReference type="ARBA" id="ARBA00061566"/>
    </source>
</evidence>
<evidence type="ECO:0000256" key="1">
    <source>
        <dbReference type="ARBA" id="ARBA00011245"/>
    </source>
</evidence>
<dbReference type="InterPro" id="IPR011880">
    <property type="entry name" value="PA_CoA_ligase"/>
</dbReference>
<dbReference type="UniPathway" id="UPA00930"/>
<evidence type="ECO:0000313" key="12">
    <source>
        <dbReference type="EMBL" id="HGS04619.1"/>
    </source>
</evidence>
<dbReference type="PIRSF" id="PIRSF006444">
    <property type="entry name" value="PaaK"/>
    <property type="match status" value="1"/>
</dbReference>
<protein>
    <recommendedName>
        <fullName evidence="7 9">Phenylacetate-coenzyme A ligase</fullName>
        <ecNumber evidence="6 9">6.2.1.30</ecNumber>
    </recommendedName>
    <alternativeName>
        <fullName evidence="8 9">Phenylacetyl-CoA ligase</fullName>
    </alternativeName>
</protein>
<sequence>MSVYWDKAVETLPAGELEALQLRRLRETVARALLSPFYRERLEAAGVTPESIRSLEDVQKIPLTTKDDLRRRGPDFLTVPKTELVRLHASSGTTGQATVIYYTREDIEAWADLVARSMYMTGVRPGDVFQNMMGYGLFTGGLGFHYGGERLGCLTIPAGAGNSARQIQLMRDHGATVIHIIPSYALYLLNHFEALGVDPRDLPLRLAFIGAEPHSEDMRRRIEAAYGLKAFNSYGLSEMNGPGVAFECPEQNGMHVWEDAFLMEVLDPGTLTPAAPGTVGELVFTNLTRRGMPLLRYRTRDLASYDDAPCPCGRRMKRLSRIQGRTDDMIIIKGVNIFPLQIEQVLMSLPEVHTNYLVELSRKNFNDIMTVKVEVREEFFTEDLRQLNALRKRITEALKSELLVTPVVELVEPHTLPAGEGKAVRLVDRRSEG</sequence>
<dbReference type="GO" id="GO:0010124">
    <property type="term" value="P:phenylacetate catabolic process"/>
    <property type="evidence" value="ECO:0007669"/>
    <property type="project" value="UniProtKB-UniRule"/>
</dbReference>
<evidence type="ECO:0000256" key="3">
    <source>
        <dbReference type="ARBA" id="ARBA00022741"/>
    </source>
</evidence>
<dbReference type="InterPro" id="IPR042099">
    <property type="entry name" value="ANL_N_sf"/>
</dbReference>
<dbReference type="Pfam" id="PF14535">
    <property type="entry name" value="AMP-binding_C_2"/>
    <property type="match status" value="1"/>
</dbReference>
<dbReference type="InterPro" id="IPR028154">
    <property type="entry name" value="AMP-dep_Lig_C"/>
</dbReference>
<organism evidence="12">
    <name type="scientific">Desulfobacca acetoxidans</name>
    <dbReference type="NCBI Taxonomy" id="60893"/>
    <lineage>
        <taxon>Bacteria</taxon>
        <taxon>Pseudomonadati</taxon>
        <taxon>Thermodesulfobacteriota</taxon>
        <taxon>Desulfobaccia</taxon>
        <taxon>Desulfobaccales</taxon>
        <taxon>Desulfobaccaceae</taxon>
        <taxon>Desulfobacca</taxon>
    </lineage>
</organism>
<name>A0A7V4LCD3_9BACT</name>
<evidence type="ECO:0000256" key="4">
    <source>
        <dbReference type="ARBA" id="ARBA00060591"/>
    </source>
</evidence>
<gene>
    <name evidence="12" type="ORF">ENT08_02600</name>
</gene>
<comment type="similarity">
    <text evidence="5 9">Belongs to the phenylacetyl-CoA ligase family.</text>
</comment>
<dbReference type="Gene3D" id="3.30.300.30">
    <property type="match status" value="1"/>
</dbReference>
<comment type="pathway">
    <text evidence="4 9">Aromatic compound metabolism; phenylacetate degradation.</text>
</comment>
<dbReference type="InterPro" id="IPR045851">
    <property type="entry name" value="AMP-bd_C_sf"/>
</dbReference>
<keyword evidence="2 9" id="KW-0436">Ligase</keyword>
<dbReference type="Pfam" id="PF00501">
    <property type="entry name" value="AMP-binding"/>
    <property type="match status" value="1"/>
</dbReference>
<dbReference type="GO" id="GO:0000166">
    <property type="term" value="F:nucleotide binding"/>
    <property type="evidence" value="ECO:0007669"/>
    <property type="project" value="UniProtKB-KW"/>
</dbReference>